<keyword evidence="2" id="KW-1185">Reference proteome</keyword>
<evidence type="ECO:0000313" key="2">
    <source>
        <dbReference type="Proteomes" id="UP001079430"/>
    </source>
</evidence>
<protein>
    <submittedName>
        <fullName evidence="1">Uncharacterized protein</fullName>
    </submittedName>
</protein>
<organism evidence="1 2">
    <name type="scientific">Sinorhizobium psoraleae</name>
    <dbReference type="NCBI Taxonomy" id="520838"/>
    <lineage>
        <taxon>Bacteria</taxon>
        <taxon>Pseudomonadati</taxon>
        <taxon>Pseudomonadota</taxon>
        <taxon>Alphaproteobacteria</taxon>
        <taxon>Hyphomicrobiales</taxon>
        <taxon>Rhizobiaceae</taxon>
        <taxon>Sinorhizobium/Ensifer group</taxon>
        <taxon>Sinorhizobium</taxon>
    </lineage>
</organism>
<evidence type="ECO:0000313" key="1">
    <source>
        <dbReference type="EMBL" id="MCZ4088838.1"/>
    </source>
</evidence>
<dbReference type="EMBL" id="JAPVOI010000002">
    <property type="protein sequence ID" value="MCZ4088838.1"/>
    <property type="molecule type" value="Genomic_DNA"/>
</dbReference>
<proteinExistence type="predicted"/>
<name>A0ABT4KA56_9HYPH</name>
<accession>A0ABT4KA56</accession>
<comment type="caution">
    <text evidence="1">The sequence shown here is derived from an EMBL/GenBank/DDBJ whole genome shotgun (WGS) entry which is preliminary data.</text>
</comment>
<reference evidence="1" key="1">
    <citation type="submission" date="2022-10" db="EMBL/GenBank/DDBJ databases">
        <title>Whole genome sequencing of three plant growth promoting bacteria isolated from Vachellia tortilis subsp. raddiana in Morocco.</title>
        <authorList>
            <person name="Hnini M."/>
            <person name="Zouagui R."/>
            <person name="Zouagui H."/>
            <person name="Chemao Elfihri M.-W."/>
            <person name="Ibrahimi A."/>
            <person name="Sbabou L."/>
            <person name="Aurag J."/>
        </authorList>
    </citation>
    <scope>NUCLEOTIDE SEQUENCE</scope>
    <source>
        <strain evidence="1">LMR678</strain>
    </source>
</reference>
<sequence length="124" mass="13320">MPQAAVPSNAGSPIPGALAKQFTHIGVAGPWRLLERVGGIFETFPVIIAVAVPGLWRASERSRRDWSRAFVICSPTSTGWRRVERRQKPLFTQRSSQSCAPASAVVNIDNGYGAACAAFQAPLT</sequence>
<gene>
    <name evidence="1" type="ORF">O3W52_01745</name>
</gene>
<dbReference type="RefSeq" id="WP_269274919.1">
    <property type="nucleotide sequence ID" value="NZ_JAPVOI010000002.1"/>
</dbReference>
<dbReference type="Proteomes" id="UP001079430">
    <property type="component" value="Unassembled WGS sequence"/>
</dbReference>